<keyword evidence="2" id="KW-0732">Signal</keyword>
<dbReference type="RefSeq" id="XP_070866514.1">
    <property type="nucleotide sequence ID" value="XM_071011623.1"/>
</dbReference>
<dbReference type="Proteomes" id="UP001600064">
    <property type="component" value="Unassembled WGS sequence"/>
</dbReference>
<feature type="compositionally biased region" description="Pro residues" evidence="1">
    <location>
        <begin position="270"/>
        <end position="287"/>
    </location>
</feature>
<feature type="region of interest" description="Disordered" evidence="1">
    <location>
        <begin position="773"/>
        <end position="817"/>
    </location>
</feature>
<feature type="compositionally biased region" description="Low complexity" evidence="1">
    <location>
        <begin position="51"/>
        <end position="101"/>
    </location>
</feature>
<accession>A0ABR4DBQ4</accession>
<evidence type="ECO:0000256" key="2">
    <source>
        <dbReference type="SAM" id="SignalP"/>
    </source>
</evidence>
<dbReference type="EMBL" id="JAZGUE010000004">
    <property type="protein sequence ID" value="KAL2267787.1"/>
    <property type="molecule type" value="Genomic_DNA"/>
</dbReference>
<proteinExistence type="predicted"/>
<feature type="chain" id="PRO_5046619291" evidence="2">
    <location>
        <begin position="25"/>
        <end position="823"/>
    </location>
</feature>
<reference evidence="3 4" key="1">
    <citation type="journal article" date="2024" name="Commun. Biol.">
        <title>Comparative genomic analysis of thermophilic fungi reveals convergent evolutionary adaptations and gene losses.</title>
        <authorList>
            <person name="Steindorff A.S."/>
            <person name="Aguilar-Pontes M.V."/>
            <person name="Robinson A.J."/>
            <person name="Andreopoulos B."/>
            <person name="LaButti K."/>
            <person name="Kuo A."/>
            <person name="Mondo S."/>
            <person name="Riley R."/>
            <person name="Otillar R."/>
            <person name="Haridas S."/>
            <person name="Lipzen A."/>
            <person name="Grimwood J."/>
            <person name="Schmutz J."/>
            <person name="Clum A."/>
            <person name="Reid I.D."/>
            <person name="Moisan M.C."/>
            <person name="Butler G."/>
            <person name="Nguyen T.T.M."/>
            <person name="Dewar K."/>
            <person name="Conant G."/>
            <person name="Drula E."/>
            <person name="Henrissat B."/>
            <person name="Hansel C."/>
            <person name="Singer S."/>
            <person name="Hutchinson M.I."/>
            <person name="de Vries R.P."/>
            <person name="Natvig D.O."/>
            <person name="Powell A.J."/>
            <person name="Tsang A."/>
            <person name="Grigoriev I.V."/>
        </authorList>
    </citation>
    <scope>NUCLEOTIDE SEQUENCE [LARGE SCALE GENOMIC DNA]</scope>
    <source>
        <strain evidence="3 4">ATCC 22073</strain>
    </source>
</reference>
<name>A0ABR4DBQ4_9PEZI</name>
<feature type="region of interest" description="Disordered" evidence="1">
    <location>
        <begin position="225"/>
        <end position="289"/>
    </location>
</feature>
<comment type="caution">
    <text evidence="3">The sequence shown here is derived from an EMBL/GenBank/DDBJ whole genome shotgun (WGS) entry which is preliminary data.</text>
</comment>
<feature type="signal peptide" evidence="2">
    <location>
        <begin position="1"/>
        <end position="24"/>
    </location>
</feature>
<keyword evidence="4" id="KW-1185">Reference proteome</keyword>
<feature type="region of interest" description="Disordered" evidence="1">
    <location>
        <begin position="51"/>
        <end position="117"/>
    </location>
</feature>
<feature type="compositionally biased region" description="Low complexity" evidence="1">
    <location>
        <begin position="773"/>
        <end position="788"/>
    </location>
</feature>
<gene>
    <name evidence="3" type="ORF">VTJ83DRAFT_5064</name>
</gene>
<evidence type="ECO:0000256" key="1">
    <source>
        <dbReference type="SAM" id="MobiDB-lite"/>
    </source>
</evidence>
<feature type="compositionally biased region" description="Low complexity" evidence="1">
    <location>
        <begin position="236"/>
        <end position="252"/>
    </location>
</feature>
<evidence type="ECO:0000313" key="4">
    <source>
        <dbReference type="Proteomes" id="UP001600064"/>
    </source>
</evidence>
<organism evidence="3 4">
    <name type="scientific">Remersonia thermophila</name>
    <dbReference type="NCBI Taxonomy" id="72144"/>
    <lineage>
        <taxon>Eukaryota</taxon>
        <taxon>Fungi</taxon>
        <taxon>Dikarya</taxon>
        <taxon>Ascomycota</taxon>
        <taxon>Pezizomycotina</taxon>
        <taxon>Sordariomycetes</taxon>
        <taxon>Sordariomycetidae</taxon>
        <taxon>Sordariales</taxon>
        <taxon>Sordariales incertae sedis</taxon>
        <taxon>Remersonia</taxon>
    </lineage>
</organism>
<protein>
    <submittedName>
        <fullName evidence="3">Uncharacterized protein</fullName>
    </submittedName>
</protein>
<sequence>MVGGRNVLLSIAVLSGLCFDSVLGGHIRRQHDGAGAPSRKDAVLPRLAVATEEPGSTSGEGSSSESSSSSSSAAAAAATLVVSSSSSSSTTTTTSSSSTTPRVPPVPPSRPTGGGVVLQVSSSLGLGAAATSSQYVDPPVFFVNESLTTDTNAPTRTVGPTMPTVAPSPGTSRAPPPVDEPSSSSQQVRVPPTRPGGGIPAAPTTTQPVSDIVVSIDLGNPGGATTSTVLWGGGNQQPQPASSASVSSSESSPSPPAQDNGGGGNVPQDRPTPPRPRPSNSPPPLPTTVPVTYEVTESIDLGFPSTTPTTLLTSILPANETFTYGPSSTVRYCQASDLTAAPTMWSVVHTTTVTWYGHPEDYTPPFPPLELPGPTVGCVMPLEPPRLTISICASTGTDSKYRTCERRPRRRARHHRQEPGRRLHHHQHAAVRRQPGAQDPPRPHLGDGGPGGPVGRPADPARLRHVHPRPQAITTPAQPPVTTPVTIGIQPTAVVINDQTFTDIPGQPTQTVVVGGATFTIDPTRVVGGGSTIDRPAYTGGVSLPTPTSTRIDNLPVVVSSSSVIIGSSTFSLPPANQPTAQPTTVVVSSRTFTIGPSTIAGGSQTLSLPTYPKPTEVVTAGGSLVTAIGSSILVVRSTTYTYGVPGASVITVTVDDKGNADGSDDVVLTLGPGGVTARGGQVLTIGGTNAAGPTDTQYALVGGATITKVGPSVVVVAGSTYTLGGTAAGGLATTTVVDVDGTQVTIGPSAVQIGTMTVATPFGTTTVLLPGATAQPAGRGRRPAAAAKMKGPETRATTKRTPPARSGLGGLASGSAPRWLLC</sequence>
<feature type="region of interest" description="Disordered" evidence="1">
    <location>
        <begin position="398"/>
        <end position="462"/>
    </location>
</feature>
<evidence type="ECO:0000313" key="3">
    <source>
        <dbReference type="EMBL" id="KAL2267787.1"/>
    </source>
</evidence>
<dbReference type="GeneID" id="98126267"/>
<feature type="region of interest" description="Disordered" evidence="1">
    <location>
        <begin position="150"/>
        <end position="208"/>
    </location>
</feature>
<feature type="compositionally biased region" description="Basic residues" evidence="1">
    <location>
        <begin position="407"/>
        <end position="431"/>
    </location>
</feature>